<feature type="domain" description="Beta-hexosaminidase eukaryotic type N-terminal" evidence="11">
    <location>
        <begin position="28"/>
        <end position="183"/>
    </location>
</feature>
<accession>A0A1D1ZWU0</accession>
<sequence>MVATHDMMRAGLALLGLATSCIALDASIWPQPERQTNGNRQFWLEASRLSLEVKGADSDILQHGLDRFIQHLRLAPEQPPQEHPGAQSDDYIGNATAAGGGVSATSGSGPLPDEVGHHHHRRRRHHHRALQITAVHVTVYLPDQSLGPATNDSYSLVVAAPAIKLHAVSVYGALHGLESLAQLVRRRPCDGLCGAEASSEGPEQEGEADVPNGHRHHSQKRHRRRTTLILGVQETVIHDAPRFPHRGLLIDTARHFLSMDTIKAHLDAMSASKLNVLHWHLVDDQSFGYGSEALPELPAQGAFSKSEVYSLGDVVEIVAYARQRGIRVLPEFDTPGHTLSWGKAFPGLLAACYGDDGRRLEGRWGPIDPTRPEAYGLMWRLLREAARVFPDSALHLGGDEVDPSCWESNPNITAWMRDHGIAHDSAALEQRWLLRMQGLALALGRVPVVWEEAFGRAGAGLDPKTLVHVWKWWGEGREREQGAAARASARRLMAGRMAWEGPGWAAEATTTRSMPLGPGLASPGPEDPHVWAAKLSAVTAAGHGALLSAPWYLNLGTFAEEDWKRYYAADPTAFPARNSTQRDLVLGGEACLWGEFIDDTNALQRGWPAAAAVAERLWSPGTVTSLAAAGPRLAQFRCWLLKLGIPAAPLGPGSCQ</sequence>
<dbReference type="InterPro" id="IPR029019">
    <property type="entry name" value="HEX_eukaryotic_N"/>
</dbReference>
<feature type="compositionally biased region" description="Low complexity" evidence="8">
    <location>
        <begin position="93"/>
        <end position="109"/>
    </location>
</feature>
<keyword evidence="3 6" id="KW-0378">Hydrolase</keyword>
<comment type="catalytic activity">
    <reaction evidence="1 6">
        <text>Hydrolysis of terminal non-reducing N-acetyl-D-hexosamine residues in N-acetyl-beta-D-hexosaminides.</text>
        <dbReference type="EC" id="3.2.1.52"/>
    </reaction>
</comment>
<evidence type="ECO:0000313" key="12">
    <source>
        <dbReference type="EMBL" id="JAT71311.1"/>
    </source>
</evidence>
<evidence type="ECO:0000256" key="5">
    <source>
        <dbReference type="ARBA" id="ARBA00023295"/>
    </source>
</evidence>
<keyword evidence="9" id="KW-0732">Signal</keyword>
<gene>
    <name evidence="12" type="ORF">g.6206</name>
</gene>
<feature type="signal peptide" evidence="9">
    <location>
        <begin position="1"/>
        <end position="23"/>
    </location>
</feature>
<feature type="region of interest" description="Disordered" evidence="8">
    <location>
        <begin position="195"/>
        <end position="225"/>
    </location>
</feature>
<feature type="compositionally biased region" description="Basic residues" evidence="8">
    <location>
        <begin position="117"/>
        <end position="128"/>
    </location>
</feature>
<keyword evidence="5 6" id="KW-0326">Glycosidase</keyword>
<comment type="similarity">
    <text evidence="2 6">Belongs to the glycosyl hydrolase 20 family.</text>
</comment>
<dbReference type="PANTHER" id="PTHR22600">
    <property type="entry name" value="BETA-HEXOSAMINIDASE"/>
    <property type="match status" value="1"/>
</dbReference>
<dbReference type="EC" id="3.2.1.52" evidence="6"/>
<dbReference type="Gene3D" id="3.30.379.10">
    <property type="entry name" value="Chitobiase/beta-hexosaminidase domain 2-like"/>
    <property type="match status" value="1"/>
</dbReference>
<feature type="domain" description="Glycoside hydrolase family 20 catalytic" evidence="10">
    <location>
        <begin position="534"/>
        <end position="620"/>
    </location>
</feature>
<dbReference type="Pfam" id="PF00728">
    <property type="entry name" value="Glyco_hydro_20"/>
    <property type="match status" value="2"/>
</dbReference>
<dbReference type="GO" id="GO:0030203">
    <property type="term" value="P:glycosaminoglycan metabolic process"/>
    <property type="evidence" value="ECO:0007669"/>
    <property type="project" value="TreeGrafter"/>
</dbReference>
<dbReference type="GO" id="GO:0004563">
    <property type="term" value="F:beta-N-acetylhexosaminidase activity"/>
    <property type="evidence" value="ECO:0007669"/>
    <property type="project" value="UniProtKB-EC"/>
</dbReference>
<dbReference type="InterPro" id="IPR029018">
    <property type="entry name" value="Hex-like_dom2"/>
</dbReference>
<feature type="compositionally biased region" description="Basic residues" evidence="8">
    <location>
        <begin position="213"/>
        <end position="225"/>
    </location>
</feature>
<name>A0A1D1ZWU0_AUXPR</name>
<dbReference type="EMBL" id="GDKF01007311">
    <property type="protein sequence ID" value="JAT71311.1"/>
    <property type="molecule type" value="Transcribed_RNA"/>
</dbReference>
<dbReference type="GO" id="GO:0006689">
    <property type="term" value="P:ganglioside catabolic process"/>
    <property type="evidence" value="ECO:0007669"/>
    <property type="project" value="TreeGrafter"/>
</dbReference>
<organism evidence="12">
    <name type="scientific">Auxenochlorella protothecoides</name>
    <name type="common">Green microalga</name>
    <name type="synonym">Chlorella protothecoides</name>
    <dbReference type="NCBI Taxonomy" id="3075"/>
    <lineage>
        <taxon>Eukaryota</taxon>
        <taxon>Viridiplantae</taxon>
        <taxon>Chlorophyta</taxon>
        <taxon>core chlorophytes</taxon>
        <taxon>Trebouxiophyceae</taxon>
        <taxon>Chlorellales</taxon>
        <taxon>Chlorellaceae</taxon>
        <taxon>Auxenochlorella</taxon>
    </lineage>
</organism>
<evidence type="ECO:0000256" key="8">
    <source>
        <dbReference type="SAM" id="MobiDB-lite"/>
    </source>
</evidence>
<dbReference type="SUPFAM" id="SSF55545">
    <property type="entry name" value="beta-N-acetylhexosaminidase-like domain"/>
    <property type="match status" value="1"/>
</dbReference>
<evidence type="ECO:0000256" key="3">
    <source>
        <dbReference type="ARBA" id="ARBA00022801"/>
    </source>
</evidence>
<dbReference type="SUPFAM" id="SSF51445">
    <property type="entry name" value="(Trans)glycosidases"/>
    <property type="match status" value="1"/>
</dbReference>
<keyword evidence="4" id="KW-0325">Glycoprotein</keyword>
<evidence type="ECO:0000256" key="6">
    <source>
        <dbReference type="PIRNR" id="PIRNR001093"/>
    </source>
</evidence>
<dbReference type="GO" id="GO:0005764">
    <property type="term" value="C:lysosome"/>
    <property type="evidence" value="ECO:0007669"/>
    <property type="project" value="TreeGrafter"/>
</dbReference>
<dbReference type="Pfam" id="PF14845">
    <property type="entry name" value="Glycohydro_20b2"/>
    <property type="match status" value="1"/>
</dbReference>
<reference evidence="12" key="1">
    <citation type="submission" date="2015-08" db="EMBL/GenBank/DDBJ databases">
        <authorList>
            <person name="Babu N.S."/>
            <person name="Beckwith C.J."/>
            <person name="Beseler K.G."/>
            <person name="Brison A."/>
            <person name="Carone J.V."/>
            <person name="Caskin T.P."/>
            <person name="Diamond M."/>
            <person name="Durham M.E."/>
            <person name="Foxe J.M."/>
            <person name="Go M."/>
            <person name="Henderson B.A."/>
            <person name="Jones I.B."/>
            <person name="McGettigan J.A."/>
            <person name="Micheletti S.J."/>
            <person name="Nasrallah M.E."/>
            <person name="Ortiz D."/>
            <person name="Piller C.R."/>
            <person name="Privatt S.R."/>
            <person name="Schneider S.L."/>
            <person name="Sharp S."/>
            <person name="Smith T.C."/>
            <person name="Stanton J.D."/>
            <person name="Ullery H.E."/>
            <person name="Wilson R.J."/>
            <person name="Serrano M.G."/>
            <person name="Buck G."/>
            <person name="Lee V."/>
            <person name="Wang Y."/>
            <person name="Carvalho R."/>
            <person name="Voegtly L."/>
            <person name="Shi R."/>
            <person name="Duckworth R."/>
            <person name="Johnson A."/>
            <person name="Loviza R."/>
            <person name="Walstead R."/>
            <person name="Shah Z."/>
            <person name="Kiflezghi M."/>
            <person name="Wade K."/>
            <person name="Ball S.L."/>
            <person name="Bradley K.W."/>
            <person name="Asai D.J."/>
            <person name="Bowman C.A."/>
            <person name="Russell D.A."/>
            <person name="Pope W.H."/>
            <person name="Jacobs-Sera D."/>
            <person name="Hendrix R.W."/>
            <person name="Hatfull G.F."/>
        </authorList>
    </citation>
    <scope>NUCLEOTIDE SEQUENCE</scope>
</reference>
<dbReference type="InterPro" id="IPR015883">
    <property type="entry name" value="Glyco_hydro_20_cat"/>
</dbReference>
<feature type="chain" id="PRO_5008901267" description="Beta-hexosaminidase" evidence="9">
    <location>
        <begin position="24"/>
        <end position="656"/>
    </location>
</feature>
<dbReference type="PRINTS" id="PR00738">
    <property type="entry name" value="GLHYDRLASE20"/>
</dbReference>
<protein>
    <recommendedName>
        <fullName evidence="6">Beta-hexosaminidase</fullName>
        <ecNumber evidence="6">3.2.1.52</ecNumber>
    </recommendedName>
</protein>
<evidence type="ECO:0000256" key="9">
    <source>
        <dbReference type="SAM" id="SignalP"/>
    </source>
</evidence>
<feature type="active site" description="Proton donor" evidence="7">
    <location>
        <position position="400"/>
    </location>
</feature>
<evidence type="ECO:0000256" key="4">
    <source>
        <dbReference type="ARBA" id="ARBA00023180"/>
    </source>
</evidence>
<dbReference type="GO" id="GO:0016020">
    <property type="term" value="C:membrane"/>
    <property type="evidence" value="ECO:0007669"/>
    <property type="project" value="TreeGrafter"/>
</dbReference>
<dbReference type="GO" id="GO:0005975">
    <property type="term" value="P:carbohydrate metabolic process"/>
    <property type="evidence" value="ECO:0007669"/>
    <property type="project" value="InterPro"/>
</dbReference>
<dbReference type="InterPro" id="IPR017853">
    <property type="entry name" value="GH"/>
</dbReference>
<evidence type="ECO:0000256" key="1">
    <source>
        <dbReference type="ARBA" id="ARBA00001231"/>
    </source>
</evidence>
<evidence type="ECO:0000256" key="7">
    <source>
        <dbReference type="PIRSR" id="PIRSR001093-1"/>
    </source>
</evidence>
<dbReference type="AlphaFoldDB" id="A0A1D1ZWU0"/>
<evidence type="ECO:0000259" key="10">
    <source>
        <dbReference type="Pfam" id="PF00728"/>
    </source>
</evidence>
<dbReference type="Gene3D" id="3.20.20.80">
    <property type="entry name" value="Glycosidases"/>
    <property type="match status" value="1"/>
</dbReference>
<feature type="region of interest" description="Disordered" evidence="8">
    <location>
        <begin position="77"/>
        <end position="128"/>
    </location>
</feature>
<dbReference type="PANTHER" id="PTHR22600:SF21">
    <property type="entry name" value="BETA-HEXOSAMINIDASE A"/>
    <property type="match status" value="1"/>
</dbReference>
<dbReference type="PIRSF" id="PIRSF001093">
    <property type="entry name" value="B-hxosamndse_ab_euk"/>
    <property type="match status" value="1"/>
</dbReference>
<dbReference type="InterPro" id="IPR025705">
    <property type="entry name" value="Beta_hexosaminidase_sua/sub"/>
</dbReference>
<feature type="domain" description="Glycoside hydrolase family 20 catalytic" evidence="10">
    <location>
        <begin position="243"/>
        <end position="477"/>
    </location>
</feature>
<proteinExistence type="inferred from homology"/>
<evidence type="ECO:0000256" key="2">
    <source>
        <dbReference type="ARBA" id="ARBA00006285"/>
    </source>
</evidence>
<evidence type="ECO:0000259" key="11">
    <source>
        <dbReference type="Pfam" id="PF14845"/>
    </source>
</evidence>